<keyword evidence="2 3" id="KW-0040">ANK repeat</keyword>
<dbReference type="PROSITE" id="PS50088">
    <property type="entry name" value="ANK_REPEAT"/>
    <property type="match status" value="4"/>
</dbReference>
<dbReference type="Proteomes" id="UP000664357">
    <property type="component" value="Unassembled WGS sequence"/>
</dbReference>
<feature type="repeat" description="ANK" evidence="3">
    <location>
        <begin position="228"/>
        <end position="260"/>
    </location>
</feature>
<dbReference type="PRINTS" id="PR01415">
    <property type="entry name" value="ANKYRIN"/>
</dbReference>
<evidence type="ECO:0000256" key="3">
    <source>
        <dbReference type="PROSITE-ProRule" id="PRU00023"/>
    </source>
</evidence>
<evidence type="ECO:0000256" key="2">
    <source>
        <dbReference type="ARBA" id="ARBA00023043"/>
    </source>
</evidence>
<dbReference type="InterPro" id="IPR002110">
    <property type="entry name" value="Ankyrin_rpt"/>
</dbReference>
<evidence type="ECO:0000313" key="4">
    <source>
        <dbReference type="EMBL" id="MEO1772674.1"/>
    </source>
</evidence>
<dbReference type="SUPFAM" id="SSF48403">
    <property type="entry name" value="Ankyrin repeat"/>
    <property type="match status" value="1"/>
</dbReference>
<sequence>MENNMQQLYTNLKNSIDSPNLYFMAINSLDEDNNTLLNWAIRDNDEKIVKLLIKNHANPFLRNSSRINSFGLAASIADSKIVSMLIENNREKIDSITEGEMLALAVTNGEVENLKVMLANKFNPKLSYRNEPIIYWSLQSRNVDVISLLVDEGCSVNSTNDEGQTLLYAASAEGVTKIVKFLLSNAANVEQTDNAGNTPLIIASCYNNFDIVKLLIQNNSNVNFRDAEGKTALLFAVEYGNARIVEYLIAHGADTQVRDAKGFTVQNYISKINDASIRKKISDFVLIN</sequence>
<dbReference type="EMBL" id="JAFREL020000005">
    <property type="protein sequence ID" value="MEO1772674.1"/>
    <property type="molecule type" value="Genomic_DNA"/>
</dbReference>
<keyword evidence="5" id="KW-1185">Reference proteome</keyword>
<dbReference type="PANTHER" id="PTHR24198:SF165">
    <property type="entry name" value="ANKYRIN REPEAT-CONTAINING PROTEIN-RELATED"/>
    <property type="match status" value="1"/>
</dbReference>
<dbReference type="Gene3D" id="1.25.40.20">
    <property type="entry name" value="Ankyrin repeat-containing domain"/>
    <property type="match status" value="2"/>
</dbReference>
<accession>A0ABV0EYG7</accession>
<evidence type="ECO:0008006" key="6">
    <source>
        <dbReference type="Google" id="ProtNLM"/>
    </source>
</evidence>
<dbReference type="Pfam" id="PF12796">
    <property type="entry name" value="Ank_2"/>
    <property type="match status" value="1"/>
</dbReference>
<reference evidence="4 5" key="1">
    <citation type="submission" date="2024-02" db="EMBL/GenBank/DDBJ databases">
        <title>The Genome Sequence of Enterococcus sp. DIV0159.</title>
        <authorList>
            <person name="Earl A."/>
            <person name="Manson A."/>
            <person name="Gilmore M."/>
            <person name="Sanders J."/>
            <person name="Shea T."/>
            <person name="Howe W."/>
            <person name="Livny J."/>
            <person name="Cuomo C."/>
            <person name="Neafsey D."/>
            <person name="Birren B."/>
        </authorList>
    </citation>
    <scope>NUCLEOTIDE SEQUENCE [LARGE SCALE GENOMIC DNA]</scope>
    <source>
        <strain evidence="4 5">665A</strain>
    </source>
</reference>
<keyword evidence="1" id="KW-0677">Repeat</keyword>
<dbReference type="PANTHER" id="PTHR24198">
    <property type="entry name" value="ANKYRIN REPEAT AND PROTEIN KINASE DOMAIN-CONTAINING PROTEIN"/>
    <property type="match status" value="1"/>
</dbReference>
<dbReference type="PROSITE" id="PS50297">
    <property type="entry name" value="ANK_REP_REGION"/>
    <property type="match status" value="3"/>
</dbReference>
<gene>
    <name evidence="4" type="ORF">JZO67_004656</name>
</gene>
<dbReference type="InterPro" id="IPR036770">
    <property type="entry name" value="Ankyrin_rpt-contain_sf"/>
</dbReference>
<dbReference type="Pfam" id="PF00023">
    <property type="entry name" value="Ank"/>
    <property type="match status" value="1"/>
</dbReference>
<evidence type="ECO:0000256" key="1">
    <source>
        <dbReference type="ARBA" id="ARBA00022737"/>
    </source>
</evidence>
<evidence type="ECO:0000313" key="5">
    <source>
        <dbReference type="Proteomes" id="UP000664357"/>
    </source>
</evidence>
<feature type="repeat" description="ANK" evidence="3">
    <location>
        <begin position="162"/>
        <end position="194"/>
    </location>
</feature>
<comment type="caution">
    <text evidence="4">The sequence shown here is derived from an EMBL/GenBank/DDBJ whole genome shotgun (WGS) entry which is preliminary data.</text>
</comment>
<protein>
    <recommendedName>
        <fullName evidence="6">Ankyrin repeat protein</fullName>
    </recommendedName>
</protein>
<feature type="repeat" description="ANK" evidence="3">
    <location>
        <begin position="32"/>
        <end position="64"/>
    </location>
</feature>
<dbReference type="RefSeq" id="WP_207703598.1">
    <property type="nucleotide sequence ID" value="NZ_JAFREL020000005.1"/>
</dbReference>
<dbReference type="SMART" id="SM00248">
    <property type="entry name" value="ANK"/>
    <property type="match status" value="6"/>
</dbReference>
<proteinExistence type="predicted"/>
<feature type="repeat" description="ANK" evidence="3">
    <location>
        <begin position="195"/>
        <end position="227"/>
    </location>
</feature>
<organism evidence="4 5">
    <name type="scientific">Candidatus Enterococcus ferrettii</name>
    <dbReference type="NCBI Taxonomy" id="2815324"/>
    <lineage>
        <taxon>Bacteria</taxon>
        <taxon>Bacillati</taxon>
        <taxon>Bacillota</taxon>
        <taxon>Bacilli</taxon>
        <taxon>Lactobacillales</taxon>
        <taxon>Enterococcaceae</taxon>
        <taxon>Enterococcus</taxon>
    </lineage>
</organism>
<name>A0ABV0EYG7_9ENTE</name>